<dbReference type="EMBL" id="JAHQIW010001263">
    <property type="protein sequence ID" value="KAJ1351932.1"/>
    <property type="molecule type" value="Genomic_DNA"/>
</dbReference>
<keyword evidence="8 13" id="KW-0406">Ion transport</keyword>
<dbReference type="FunFam" id="1.10.287.770:FF:000001">
    <property type="entry name" value="Acid-sensing ion channel subunit 1"/>
    <property type="match status" value="1"/>
</dbReference>
<name>A0AAD5M4A1_PARTN</name>
<keyword evidence="11 13" id="KW-0739">Sodium transport</keyword>
<evidence type="ECO:0000256" key="3">
    <source>
        <dbReference type="ARBA" id="ARBA00022448"/>
    </source>
</evidence>
<dbReference type="GO" id="GO:0005886">
    <property type="term" value="C:plasma membrane"/>
    <property type="evidence" value="ECO:0007669"/>
    <property type="project" value="TreeGrafter"/>
</dbReference>
<keyword evidence="12 13" id="KW-0407">Ion channel</keyword>
<keyword evidence="3 13" id="KW-0813">Transport</keyword>
<evidence type="ECO:0000256" key="12">
    <source>
        <dbReference type="ARBA" id="ARBA00023303"/>
    </source>
</evidence>
<evidence type="ECO:0000313" key="15">
    <source>
        <dbReference type="EMBL" id="KAJ1351932.1"/>
    </source>
</evidence>
<sequence length="281" mass="32153">MYGIRVLLFVNTSDYMSTSESAGVRLAIHAPTEYPFPDTFGYSAPVGFASSFGMKKKLIHRLSEPYGDCIHSENYDKTDYIYQQYDYHPEGCHRSRFQTKLIRDCSCGGPRFPVPKSSRHCSAFNAIARDCLERNIGDMGDFHHITEAMDCKCKQRCREVVHEVTFSTSKWPSGATDLDDCDGMTESECENYYRHNAAMVEVFYEQLNYELLQESEAYGLVNLIADFGGHLGLWLGFSVITVMEVIVLVFDVISICFHRKSDHKMNNERMNYLTYDGDTTK</sequence>
<evidence type="ECO:0000256" key="7">
    <source>
        <dbReference type="ARBA" id="ARBA00023053"/>
    </source>
</evidence>
<evidence type="ECO:0000256" key="10">
    <source>
        <dbReference type="ARBA" id="ARBA00023180"/>
    </source>
</evidence>
<comment type="subcellular location">
    <subcellularLocation>
        <location evidence="1">Membrane</location>
        <topology evidence="1">Multi-pass membrane protein</topology>
    </subcellularLocation>
</comment>
<evidence type="ECO:0000256" key="11">
    <source>
        <dbReference type="ARBA" id="ARBA00023201"/>
    </source>
</evidence>
<dbReference type="InterPro" id="IPR001873">
    <property type="entry name" value="ENaC"/>
</dbReference>
<comment type="caution">
    <text evidence="15">The sequence shown here is derived from an EMBL/GenBank/DDBJ whole genome shotgun (WGS) entry which is preliminary data.</text>
</comment>
<dbReference type="PRINTS" id="PR01078">
    <property type="entry name" value="AMINACHANNEL"/>
</dbReference>
<evidence type="ECO:0000256" key="9">
    <source>
        <dbReference type="ARBA" id="ARBA00023136"/>
    </source>
</evidence>
<dbReference type="Gene3D" id="1.10.287.770">
    <property type="entry name" value="YojJ-like"/>
    <property type="match status" value="1"/>
</dbReference>
<evidence type="ECO:0000256" key="13">
    <source>
        <dbReference type="RuleBase" id="RU000679"/>
    </source>
</evidence>
<evidence type="ECO:0000256" key="14">
    <source>
        <dbReference type="SAM" id="Phobius"/>
    </source>
</evidence>
<keyword evidence="5 13" id="KW-0812">Transmembrane</keyword>
<dbReference type="Pfam" id="PF00858">
    <property type="entry name" value="ASC"/>
    <property type="match status" value="1"/>
</dbReference>
<reference evidence="15" key="1">
    <citation type="submission" date="2021-06" db="EMBL/GenBank/DDBJ databases">
        <title>Parelaphostrongylus tenuis whole genome reference sequence.</title>
        <authorList>
            <person name="Garwood T.J."/>
            <person name="Larsen P.A."/>
            <person name="Fountain-Jones N.M."/>
            <person name="Garbe J.R."/>
            <person name="Macchietto M.G."/>
            <person name="Kania S.A."/>
            <person name="Gerhold R.W."/>
            <person name="Richards J.E."/>
            <person name="Wolf T.M."/>
        </authorList>
    </citation>
    <scope>NUCLEOTIDE SEQUENCE</scope>
    <source>
        <strain evidence="15">MNPRO001-30</strain>
        <tissue evidence="15">Meninges</tissue>
    </source>
</reference>
<dbReference type="Gene3D" id="2.60.470.10">
    <property type="entry name" value="Acid-sensing ion channels like domains"/>
    <property type="match status" value="1"/>
</dbReference>
<evidence type="ECO:0000256" key="2">
    <source>
        <dbReference type="ARBA" id="ARBA00007193"/>
    </source>
</evidence>
<evidence type="ECO:0000256" key="1">
    <source>
        <dbReference type="ARBA" id="ARBA00004141"/>
    </source>
</evidence>
<dbReference type="AlphaFoldDB" id="A0AAD5M4A1"/>
<dbReference type="GO" id="GO:0015280">
    <property type="term" value="F:ligand-gated sodium channel activity"/>
    <property type="evidence" value="ECO:0007669"/>
    <property type="project" value="TreeGrafter"/>
</dbReference>
<keyword evidence="10" id="KW-0325">Glycoprotein</keyword>
<keyword evidence="6 14" id="KW-1133">Transmembrane helix</keyword>
<evidence type="ECO:0000256" key="8">
    <source>
        <dbReference type="ARBA" id="ARBA00023065"/>
    </source>
</evidence>
<keyword evidence="9 14" id="KW-0472">Membrane</keyword>
<keyword evidence="4 13" id="KW-0894">Sodium channel</keyword>
<protein>
    <submittedName>
        <fullName evidence="15">Pseudouridine synthase deg1</fullName>
    </submittedName>
</protein>
<evidence type="ECO:0000256" key="5">
    <source>
        <dbReference type="ARBA" id="ARBA00022692"/>
    </source>
</evidence>
<gene>
    <name evidence="15" type="primary">DEG1_2</name>
    <name evidence="15" type="ORF">KIN20_008111</name>
</gene>
<comment type="similarity">
    <text evidence="2 13">Belongs to the amiloride-sensitive sodium channel (TC 1.A.6) family.</text>
</comment>
<dbReference type="Proteomes" id="UP001196413">
    <property type="component" value="Unassembled WGS sequence"/>
</dbReference>
<proteinExistence type="inferred from homology"/>
<dbReference type="PANTHER" id="PTHR11690:SF276">
    <property type="entry name" value="DEGENERIN DEG-1"/>
    <property type="match status" value="1"/>
</dbReference>
<dbReference type="PANTHER" id="PTHR11690">
    <property type="entry name" value="AMILORIDE-SENSITIVE SODIUM CHANNEL-RELATED"/>
    <property type="match status" value="1"/>
</dbReference>
<evidence type="ECO:0000256" key="6">
    <source>
        <dbReference type="ARBA" id="ARBA00022989"/>
    </source>
</evidence>
<keyword evidence="16" id="KW-1185">Reference proteome</keyword>
<organism evidence="15 16">
    <name type="scientific">Parelaphostrongylus tenuis</name>
    <name type="common">Meningeal worm</name>
    <dbReference type="NCBI Taxonomy" id="148309"/>
    <lineage>
        <taxon>Eukaryota</taxon>
        <taxon>Metazoa</taxon>
        <taxon>Ecdysozoa</taxon>
        <taxon>Nematoda</taxon>
        <taxon>Chromadorea</taxon>
        <taxon>Rhabditida</taxon>
        <taxon>Rhabditina</taxon>
        <taxon>Rhabditomorpha</taxon>
        <taxon>Strongyloidea</taxon>
        <taxon>Metastrongylidae</taxon>
        <taxon>Parelaphostrongylus</taxon>
    </lineage>
</organism>
<accession>A0AAD5M4A1</accession>
<keyword evidence="7" id="KW-0915">Sodium</keyword>
<feature type="transmembrane region" description="Helical" evidence="14">
    <location>
        <begin position="231"/>
        <end position="257"/>
    </location>
</feature>
<evidence type="ECO:0000256" key="4">
    <source>
        <dbReference type="ARBA" id="ARBA00022461"/>
    </source>
</evidence>
<evidence type="ECO:0000313" key="16">
    <source>
        <dbReference type="Proteomes" id="UP001196413"/>
    </source>
</evidence>